<evidence type="ECO:0000259" key="2">
    <source>
        <dbReference type="Pfam" id="PF13635"/>
    </source>
</evidence>
<organism evidence="3 4">
    <name type="scientific">Lentzea cavernae</name>
    <dbReference type="NCBI Taxonomy" id="2020703"/>
    <lineage>
        <taxon>Bacteria</taxon>
        <taxon>Bacillati</taxon>
        <taxon>Actinomycetota</taxon>
        <taxon>Actinomycetes</taxon>
        <taxon>Pseudonocardiales</taxon>
        <taxon>Pseudonocardiaceae</taxon>
        <taxon>Lentzea</taxon>
    </lineage>
</organism>
<comment type="caution">
    <text evidence="3">The sequence shown here is derived from an EMBL/GenBank/DDBJ whole genome shotgun (WGS) entry which is preliminary data.</text>
</comment>
<accession>A0ABQ3MHN7</accession>
<feature type="domain" description="DUF4143" evidence="2">
    <location>
        <begin position="222"/>
        <end position="369"/>
    </location>
</feature>
<dbReference type="Pfam" id="PF13635">
    <property type="entry name" value="DUF4143"/>
    <property type="match status" value="1"/>
</dbReference>
<dbReference type="InterPro" id="IPR027417">
    <property type="entry name" value="P-loop_NTPase"/>
</dbReference>
<dbReference type="InterPro" id="IPR025420">
    <property type="entry name" value="DUF4143"/>
</dbReference>
<dbReference type="Pfam" id="PF13173">
    <property type="entry name" value="AAA_14"/>
    <property type="match status" value="1"/>
</dbReference>
<evidence type="ECO:0000313" key="3">
    <source>
        <dbReference type="EMBL" id="GHH46962.1"/>
    </source>
</evidence>
<keyword evidence="4" id="KW-1185">Reference proteome</keyword>
<name>A0ABQ3MHN7_9PSEU</name>
<reference evidence="4" key="1">
    <citation type="journal article" date="2019" name="Int. J. Syst. Evol. Microbiol.">
        <title>The Global Catalogue of Microorganisms (GCM) 10K type strain sequencing project: providing services to taxonomists for standard genome sequencing and annotation.</title>
        <authorList>
            <consortium name="The Broad Institute Genomics Platform"/>
            <consortium name="The Broad Institute Genome Sequencing Center for Infectious Disease"/>
            <person name="Wu L."/>
            <person name="Ma J."/>
        </authorList>
    </citation>
    <scope>NUCLEOTIDE SEQUENCE [LARGE SCALE GENOMIC DNA]</scope>
    <source>
        <strain evidence="4">CGMCC 4.7367</strain>
    </source>
</reference>
<evidence type="ECO:0008006" key="5">
    <source>
        <dbReference type="Google" id="ProtNLM"/>
    </source>
</evidence>
<dbReference type="PANTHER" id="PTHR43566:SF2">
    <property type="entry name" value="DUF4143 DOMAIN-CONTAINING PROTEIN"/>
    <property type="match status" value="1"/>
</dbReference>
<dbReference type="PANTHER" id="PTHR43566">
    <property type="entry name" value="CONSERVED PROTEIN"/>
    <property type="match status" value="1"/>
</dbReference>
<dbReference type="InterPro" id="IPR041682">
    <property type="entry name" value="AAA_14"/>
</dbReference>
<dbReference type="EMBL" id="BNAR01000007">
    <property type="protein sequence ID" value="GHH46962.1"/>
    <property type="molecule type" value="Genomic_DNA"/>
</dbReference>
<evidence type="ECO:0000259" key="1">
    <source>
        <dbReference type="Pfam" id="PF13173"/>
    </source>
</evidence>
<sequence length="422" mass="47047">MCSERIGRCAFDQYDEVVREAVDYVPRRAAELVAEALLDTRVVVLNGARQVGKSTLAEKVLRQHGGAARYLDQGPVRAIAEADPGAFVQHDGLLLIDEVQRVPDLWLEIKHTVDRDPRPGRFLLTGSARLLALKELPDALPGRSETVELWPLSQGEIDGTTDGFVDSAFARGPELRVDWRELRKKDYLMRARRGGYPEALLRDSPRRRTKFFEGYLADLMARDVKQVADIDKASDMRKLMSLLAAQTAGMLSFNRLAGELGLSTNTVKRYVEILETIYLVRTVPAWSANATTRAVATPKVFFVDSGIAAHLGADEGALLENFVLGELARQLTWSETRATLHHYRDRDQYEVDAVLEDHLGRVIGVEVKAAESVRTDDFRGLRLLQRRLGDRFLAGFVLYSGEFSGSFGNGMTCLPISALWTS</sequence>
<feature type="domain" description="AAA" evidence="1">
    <location>
        <begin position="40"/>
        <end position="157"/>
    </location>
</feature>
<dbReference type="SUPFAM" id="SSF52540">
    <property type="entry name" value="P-loop containing nucleoside triphosphate hydrolases"/>
    <property type="match status" value="1"/>
</dbReference>
<evidence type="ECO:0000313" key="4">
    <source>
        <dbReference type="Proteomes" id="UP000605568"/>
    </source>
</evidence>
<protein>
    <recommendedName>
        <fullName evidence="5">ATP-binding protein</fullName>
    </recommendedName>
</protein>
<gene>
    <name evidence="3" type="ORF">GCM10017774_50720</name>
</gene>
<proteinExistence type="predicted"/>
<dbReference type="Proteomes" id="UP000605568">
    <property type="component" value="Unassembled WGS sequence"/>
</dbReference>